<dbReference type="Proteomes" id="UP000688137">
    <property type="component" value="Unassembled WGS sequence"/>
</dbReference>
<evidence type="ECO:0000313" key="1">
    <source>
        <dbReference type="EMBL" id="CAD8085400.1"/>
    </source>
</evidence>
<dbReference type="AlphaFoldDB" id="A0A8S1MYU2"/>
<gene>
    <name evidence="1" type="ORF">PPRIM_AZ9-3.1.T0740117</name>
</gene>
<accession>A0A8S1MYU2</accession>
<organism evidence="1 2">
    <name type="scientific">Paramecium primaurelia</name>
    <dbReference type="NCBI Taxonomy" id="5886"/>
    <lineage>
        <taxon>Eukaryota</taxon>
        <taxon>Sar</taxon>
        <taxon>Alveolata</taxon>
        <taxon>Ciliophora</taxon>
        <taxon>Intramacronucleata</taxon>
        <taxon>Oligohymenophorea</taxon>
        <taxon>Peniculida</taxon>
        <taxon>Parameciidae</taxon>
        <taxon>Paramecium</taxon>
    </lineage>
</organism>
<proteinExistence type="predicted"/>
<keyword evidence="2" id="KW-1185">Reference proteome</keyword>
<reference evidence="1" key="1">
    <citation type="submission" date="2021-01" db="EMBL/GenBank/DDBJ databases">
        <authorList>
            <consortium name="Genoscope - CEA"/>
            <person name="William W."/>
        </authorList>
    </citation>
    <scope>NUCLEOTIDE SEQUENCE</scope>
</reference>
<sequence length="100" mass="11956">MITQQITSINSFSIQNFWNLENQYFLNKCKPERHLSLKRTNKGIGFDILENLIHKQSYKVIITQRFLEISQMSRTKNTMYSLPQTFISVHNIKQTQLNYK</sequence>
<dbReference type="EMBL" id="CAJJDM010000077">
    <property type="protein sequence ID" value="CAD8085400.1"/>
    <property type="molecule type" value="Genomic_DNA"/>
</dbReference>
<protein>
    <submittedName>
        <fullName evidence="1">Uncharacterized protein</fullName>
    </submittedName>
</protein>
<evidence type="ECO:0000313" key="2">
    <source>
        <dbReference type="Proteomes" id="UP000688137"/>
    </source>
</evidence>
<name>A0A8S1MYU2_PARPR</name>
<comment type="caution">
    <text evidence="1">The sequence shown here is derived from an EMBL/GenBank/DDBJ whole genome shotgun (WGS) entry which is preliminary data.</text>
</comment>